<comment type="caution">
    <text evidence="3">The sequence shown here is derived from an EMBL/GenBank/DDBJ whole genome shotgun (WGS) entry which is preliminary data.</text>
</comment>
<proteinExistence type="predicted"/>
<evidence type="ECO:0000259" key="2">
    <source>
        <dbReference type="Pfam" id="PF14111"/>
    </source>
</evidence>
<feature type="compositionally biased region" description="Basic and acidic residues" evidence="1">
    <location>
        <begin position="505"/>
        <end position="521"/>
    </location>
</feature>
<feature type="domain" description="DUF4283" evidence="2">
    <location>
        <begin position="185"/>
        <end position="268"/>
    </location>
</feature>
<dbReference type="Pfam" id="PF14111">
    <property type="entry name" value="DUF4283"/>
    <property type="match status" value="1"/>
</dbReference>
<keyword evidence="4" id="KW-1185">Reference proteome</keyword>
<feature type="region of interest" description="Disordered" evidence="1">
    <location>
        <begin position="413"/>
        <end position="437"/>
    </location>
</feature>
<dbReference type="PANTHER" id="PTHR34427:SF10">
    <property type="entry name" value="DUF4283 DOMAIN-CONTAINING PROTEIN"/>
    <property type="match status" value="1"/>
</dbReference>
<feature type="region of interest" description="Disordered" evidence="1">
    <location>
        <begin position="500"/>
        <end position="562"/>
    </location>
</feature>
<evidence type="ECO:0000313" key="4">
    <source>
        <dbReference type="Proteomes" id="UP000826656"/>
    </source>
</evidence>
<dbReference type="InterPro" id="IPR025558">
    <property type="entry name" value="DUF4283"/>
</dbReference>
<gene>
    <name evidence="3" type="ORF">KY290_010851</name>
</gene>
<name>A0ABQ7W113_SOLTU</name>
<dbReference type="Proteomes" id="UP000826656">
    <property type="component" value="Unassembled WGS sequence"/>
</dbReference>
<reference evidence="3 4" key="1">
    <citation type="journal article" date="2021" name="bioRxiv">
        <title>Chromosome-scale and haplotype-resolved genome assembly of a tetraploid potato cultivar.</title>
        <authorList>
            <person name="Sun H."/>
            <person name="Jiao W.-B."/>
            <person name="Krause K."/>
            <person name="Campoy J.A."/>
            <person name="Goel M."/>
            <person name="Folz-Donahue K."/>
            <person name="Kukat C."/>
            <person name="Huettel B."/>
            <person name="Schneeberger K."/>
        </authorList>
    </citation>
    <scope>NUCLEOTIDE SEQUENCE [LARGE SCALE GENOMIC DNA]</scope>
    <source>
        <strain evidence="3">SolTubOtavaFocal</strain>
        <tissue evidence="3">Leaves</tissue>
    </source>
</reference>
<accession>A0ABQ7W113</accession>
<dbReference type="EMBL" id="JAIVGD010000005">
    <property type="protein sequence ID" value="KAH0773714.1"/>
    <property type="molecule type" value="Genomic_DNA"/>
</dbReference>
<organism evidence="3 4">
    <name type="scientific">Solanum tuberosum</name>
    <name type="common">Potato</name>
    <dbReference type="NCBI Taxonomy" id="4113"/>
    <lineage>
        <taxon>Eukaryota</taxon>
        <taxon>Viridiplantae</taxon>
        <taxon>Streptophyta</taxon>
        <taxon>Embryophyta</taxon>
        <taxon>Tracheophyta</taxon>
        <taxon>Spermatophyta</taxon>
        <taxon>Magnoliopsida</taxon>
        <taxon>eudicotyledons</taxon>
        <taxon>Gunneridae</taxon>
        <taxon>Pentapetalae</taxon>
        <taxon>asterids</taxon>
        <taxon>lamiids</taxon>
        <taxon>Solanales</taxon>
        <taxon>Solanaceae</taxon>
        <taxon>Solanoideae</taxon>
        <taxon>Solaneae</taxon>
        <taxon>Solanum</taxon>
    </lineage>
</organism>
<protein>
    <recommendedName>
        <fullName evidence="2">DUF4283 domain-containing protein</fullName>
    </recommendedName>
</protein>
<evidence type="ECO:0000313" key="3">
    <source>
        <dbReference type="EMBL" id="KAH0773714.1"/>
    </source>
</evidence>
<dbReference type="PANTHER" id="PTHR34427">
    <property type="entry name" value="DUF4283 DOMAIN PROTEIN"/>
    <property type="match status" value="1"/>
</dbReference>
<sequence>MEDIIYFAVGFKAYDISRTLGMVGAWYDWTERNRKSITRTTFNEKTMEWIVQTLREASLTRGNTVKRWKKKDSFSEVFCSRNYNKYGRYISLINVRGRRRGVIIIPELAFNSGWLGIAKKVGRFINSHKKLVSLGNHRLVNRDIPYATVLKSIKWANKGSKVAEKEKVVLQGERIFVTDDPEEHNEVLKRCLVGVFEPRVGETTTLAEIRGWANRLWKQTYSLNIYEMGNGLFLFEFALWVIAEQVIEGDWEWRNKPVTLQWWNPTVGTRCGRGTESSTWVRILGLPLQFWDQKIFKAIGDFCGGWVETEEETQLRNHLKWARIRIKGDGADIPKEVTINGGEICYTMQIWTESSVRVVAGEDRNSEVITQRIQGGEPLGKDENLLQSQKATNTAGESRVLTEEPVQILKINKGVGRGESNSKQSPVQRFGPEQTKKGGLLDKRLDLICDKQGSFLEGLKDIKELASQFLHAYNKMEKAKMVENINNSANQNFGESINQMEEAVEPSRNKAKEIDQPKDVGENSGVQKSPEEGLQIQQIHDVEPVSIQSPGDQTDAEVEASN</sequence>
<evidence type="ECO:0000256" key="1">
    <source>
        <dbReference type="SAM" id="MobiDB-lite"/>
    </source>
</evidence>